<dbReference type="CDD" id="cd01392">
    <property type="entry name" value="HTH_LacI"/>
    <property type="match status" value="1"/>
</dbReference>
<dbReference type="Pfam" id="PF13377">
    <property type="entry name" value="Peripla_BP_3"/>
    <property type="match status" value="1"/>
</dbReference>
<dbReference type="SMART" id="SM00354">
    <property type="entry name" value="HTH_LACI"/>
    <property type="match status" value="1"/>
</dbReference>
<feature type="compositionally biased region" description="Polar residues" evidence="4">
    <location>
        <begin position="359"/>
        <end position="370"/>
    </location>
</feature>
<dbReference type="PANTHER" id="PTHR30146:SF109">
    <property type="entry name" value="HTH-TYPE TRANSCRIPTIONAL REGULATOR GALS"/>
    <property type="match status" value="1"/>
</dbReference>
<feature type="domain" description="HTH lacI-type" evidence="6">
    <location>
        <begin position="17"/>
        <end position="71"/>
    </location>
</feature>
<evidence type="ECO:0000313" key="7">
    <source>
        <dbReference type="EMBL" id="MFD1719676.1"/>
    </source>
</evidence>
<name>A0ABW4L809_9MICO</name>
<feature type="transmembrane region" description="Helical" evidence="5">
    <location>
        <begin position="75"/>
        <end position="96"/>
    </location>
</feature>
<evidence type="ECO:0000256" key="5">
    <source>
        <dbReference type="SAM" id="Phobius"/>
    </source>
</evidence>
<keyword evidence="1" id="KW-0805">Transcription regulation</keyword>
<dbReference type="InterPro" id="IPR000843">
    <property type="entry name" value="HTH_LacI"/>
</dbReference>
<comment type="caution">
    <text evidence="7">The sequence shown here is derived from an EMBL/GenBank/DDBJ whole genome shotgun (WGS) entry which is preliminary data.</text>
</comment>
<dbReference type="Proteomes" id="UP001597277">
    <property type="component" value="Unassembled WGS sequence"/>
</dbReference>
<keyword evidence="3" id="KW-0804">Transcription</keyword>
<accession>A0ABW4L809</accession>
<keyword evidence="5" id="KW-0472">Membrane</keyword>
<gene>
    <name evidence="7" type="ORF">ACFSE6_17660</name>
</gene>
<evidence type="ECO:0000313" key="8">
    <source>
        <dbReference type="Proteomes" id="UP001597277"/>
    </source>
</evidence>
<dbReference type="InterPro" id="IPR010982">
    <property type="entry name" value="Lambda_DNA-bd_dom_sf"/>
</dbReference>
<dbReference type="SUPFAM" id="SSF53822">
    <property type="entry name" value="Periplasmic binding protein-like I"/>
    <property type="match status" value="1"/>
</dbReference>
<dbReference type="RefSeq" id="WP_388010449.1">
    <property type="nucleotide sequence ID" value="NZ_JBHUEE010000012.1"/>
</dbReference>
<keyword evidence="8" id="KW-1185">Reference proteome</keyword>
<protein>
    <submittedName>
        <fullName evidence="7">LacI family DNA-binding transcriptional regulator</fullName>
    </submittedName>
</protein>
<organism evidence="7 8">
    <name type="scientific">Georgenia deserti</name>
    <dbReference type="NCBI Taxonomy" id="2093781"/>
    <lineage>
        <taxon>Bacteria</taxon>
        <taxon>Bacillati</taxon>
        <taxon>Actinomycetota</taxon>
        <taxon>Actinomycetes</taxon>
        <taxon>Micrococcales</taxon>
        <taxon>Bogoriellaceae</taxon>
        <taxon>Georgenia</taxon>
    </lineage>
</organism>
<dbReference type="InterPro" id="IPR028082">
    <property type="entry name" value="Peripla_BP_I"/>
</dbReference>
<dbReference type="SUPFAM" id="SSF47413">
    <property type="entry name" value="lambda repressor-like DNA-binding domains"/>
    <property type="match status" value="1"/>
</dbReference>
<evidence type="ECO:0000256" key="2">
    <source>
        <dbReference type="ARBA" id="ARBA00023125"/>
    </source>
</evidence>
<dbReference type="PROSITE" id="PS50932">
    <property type="entry name" value="HTH_LACI_2"/>
    <property type="match status" value="1"/>
</dbReference>
<evidence type="ECO:0000256" key="3">
    <source>
        <dbReference type="ARBA" id="ARBA00023163"/>
    </source>
</evidence>
<sequence>MSARRHRPLARTSRRGVVMADVAREAGVSLQTVSRVLNGSGAVREATRAAVLRVIDELGYRPNLQARSLASRRSGLLGVLVVGTVYHGLAATLLAVEAAARRAGLLVTLTQVAAHERADVGAAMAHIAGQRPECLVVLAQHGQTVPRVLAHRGEVPAVLLLSGQHDLPGVSTVSFDQDEAIRLLLEHVAARGARHAVHVAGPANWTDATARGAAFDRLTPVLGMSGTVLEAGAWSAEAGFRAGERLIAGELPDAVLAANDQLALGLLAALRRHGVHVPRDVVVTGFDDVPGTGYFDPPLTTIRQDFVALGSAAVACAEELRDGGRPRDVRVAPRLVVRISTDRPADASAPRADISAPRTSESLTDSSTPIDSRPTH</sequence>
<dbReference type="PANTHER" id="PTHR30146">
    <property type="entry name" value="LACI-RELATED TRANSCRIPTIONAL REPRESSOR"/>
    <property type="match status" value="1"/>
</dbReference>
<dbReference type="GO" id="GO:0003677">
    <property type="term" value="F:DNA binding"/>
    <property type="evidence" value="ECO:0007669"/>
    <property type="project" value="UniProtKB-KW"/>
</dbReference>
<dbReference type="EMBL" id="JBHUEE010000012">
    <property type="protein sequence ID" value="MFD1719676.1"/>
    <property type="molecule type" value="Genomic_DNA"/>
</dbReference>
<dbReference type="Pfam" id="PF00356">
    <property type="entry name" value="LacI"/>
    <property type="match status" value="1"/>
</dbReference>
<evidence type="ECO:0000256" key="1">
    <source>
        <dbReference type="ARBA" id="ARBA00023015"/>
    </source>
</evidence>
<keyword evidence="2 7" id="KW-0238">DNA-binding</keyword>
<evidence type="ECO:0000256" key="4">
    <source>
        <dbReference type="SAM" id="MobiDB-lite"/>
    </source>
</evidence>
<keyword evidence="5" id="KW-1133">Transmembrane helix</keyword>
<feature type="compositionally biased region" description="Low complexity" evidence="4">
    <location>
        <begin position="346"/>
        <end position="358"/>
    </location>
</feature>
<dbReference type="InterPro" id="IPR046335">
    <property type="entry name" value="LacI/GalR-like_sensor"/>
</dbReference>
<feature type="region of interest" description="Disordered" evidence="4">
    <location>
        <begin position="340"/>
        <end position="376"/>
    </location>
</feature>
<dbReference type="PROSITE" id="PS00356">
    <property type="entry name" value="HTH_LACI_1"/>
    <property type="match status" value="1"/>
</dbReference>
<dbReference type="Gene3D" id="3.40.50.2300">
    <property type="match status" value="2"/>
</dbReference>
<reference evidence="8" key="1">
    <citation type="journal article" date="2019" name="Int. J. Syst. Evol. Microbiol.">
        <title>The Global Catalogue of Microorganisms (GCM) 10K type strain sequencing project: providing services to taxonomists for standard genome sequencing and annotation.</title>
        <authorList>
            <consortium name="The Broad Institute Genomics Platform"/>
            <consortium name="The Broad Institute Genome Sequencing Center for Infectious Disease"/>
            <person name="Wu L."/>
            <person name="Ma J."/>
        </authorList>
    </citation>
    <scope>NUCLEOTIDE SEQUENCE [LARGE SCALE GENOMIC DNA]</scope>
    <source>
        <strain evidence="8">JCM 17130</strain>
    </source>
</reference>
<proteinExistence type="predicted"/>
<keyword evidence="5" id="KW-0812">Transmembrane</keyword>
<dbReference type="Gene3D" id="1.10.260.40">
    <property type="entry name" value="lambda repressor-like DNA-binding domains"/>
    <property type="match status" value="1"/>
</dbReference>
<evidence type="ECO:0000259" key="6">
    <source>
        <dbReference type="PROSITE" id="PS50932"/>
    </source>
</evidence>